<dbReference type="Proteomes" id="UP000822476">
    <property type="component" value="Unassembled WGS sequence"/>
</dbReference>
<accession>A0A8S9Z1M1</accession>
<comment type="caution">
    <text evidence="1">The sequence shown here is derived from an EMBL/GenBank/DDBJ whole genome shotgun (WGS) entry which is preliminary data.</text>
</comment>
<sequence length="91" mass="10427">MRKSDRQIYSFSLPWTASTVHPANNQNPSCSGIRPQPHLPLGIIVQIIFQMMLNTRQQVYYGGIKMSTHELFAYDCRTICNLPVMCSNLPR</sequence>
<organism evidence="1 2">
    <name type="scientific">Paragonimus skrjabini miyazakii</name>
    <dbReference type="NCBI Taxonomy" id="59628"/>
    <lineage>
        <taxon>Eukaryota</taxon>
        <taxon>Metazoa</taxon>
        <taxon>Spiralia</taxon>
        <taxon>Lophotrochozoa</taxon>
        <taxon>Platyhelminthes</taxon>
        <taxon>Trematoda</taxon>
        <taxon>Digenea</taxon>
        <taxon>Plagiorchiida</taxon>
        <taxon>Troglotremata</taxon>
        <taxon>Troglotrematidae</taxon>
        <taxon>Paragonimus</taxon>
    </lineage>
</organism>
<dbReference type="AlphaFoldDB" id="A0A8S9Z1M1"/>
<reference evidence="1" key="1">
    <citation type="submission" date="2019-07" db="EMBL/GenBank/DDBJ databases">
        <title>Annotation for the trematode Paragonimus miyazaki's.</title>
        <authorList>
            <person name="Choi Y.-J."/>
        </authorList>
    </citation>
    <scope>NUCLEOTIDE SEQUENCE</scope>
    <source>
        <strain evidence="1">Japan</strain>
    </source>
</reference>
<gene>
    <name evidence="1" type="ORF">EG68_05305</name>
</gene>
<keyword evidence="2" id="KW-1185">Reference proteome</keyword>
<evidence type="ECO:0000313" key="2">
    <source>
        <dbReference type="Proteomes" id="UP000822476"/>
    </source>
</evidence>
<name>A0A8S9Z1M1_9TREM</name>
<protein>
    <submittedName>
        <fullName evidence="1">Uncharacterized protein</fullName>
    </submittedName>
</protein>
<dbReference type="EMBL" id="JTDE01002689">
    <property type="protein sequence ID" value="KAF7257027.1"/>
    <property type="molecule type" value="Genomic_DNA"/>
</dbReference>
<proteinExistence type="predicted"/>
<evidence type="ECO:0000313" key="1">
    <source>
        <dbReference type="EMBL" id="KAF7257027.1"/>
    </source>
</evidence>